<dbReference type="Pfam" id="PF01590">
    <property type="entry name" value="GAF"/>
    <property type="match status" value="1"/>
</dbReference>
<dbReference type="Gene3D" id="3.30.450.40">
    <property type="match status" value="1"/>
</dbReference>
<dbReference type="InterPro" id="IPR003018">
    <property type="entry name" value="GAF"/>
</dbReference>
<evidence type="ECO:0000256" key="1">
    <source>
        <dbReference type="ARBA" id="ARBA00022801"/>
    </source>
</evidence>
<name>A0ABZ1WJV8_9ACTN</name>
<dbReference type="Pfam" id="PF07228">
    <property type="entry name" value="SpoIIE"/>
    <property type="match status" value="1"/>
</dbReference>
<dbReference type="InterPro" id="IPR013767">
    <property type="entry name" value="PAS_fold"/>
</dbReference>
<sequence length="820" mass="87079">MSSADRPGAGYPSGSITPSGADGPVGLTHAATAVIDTAGVVVGWTAAAEDLLGHPPSAVVRRSAAALLASPEDVPKVAAAADRCRADGRWSGFVAVRHQDGHRIDVGLQASSFDLDGRACIIVSAVDLARTPSGAVTAPVLEGFLTRAPIGMAVLSPDLRYLWMNETLVRYGGVPREQRLGRRMGASLPGLDTEAIEARMRTVLDTGEPVIDWEYQGWTLADPKRQRSFSTSFYQLVDADGSVIGVCYMGTDVTDRWRARERLGLLNEAGARIGTTLDIMRTAQELADVAVPRLADLVLVDLLEGVLQGEEPASGPITGRPLMLRAGQRSVREGCPESVAEVGTQVMGLIPSGDGRYLIEGEPILTPVLDPSDRVWMVEHPARAARIREFGLHSLMVVPMRARGVVLGLATFVRSRNQASFEPDDLLLAEELVARAAVCVDNARRYTREHVASLALQRSLLPHGVTGGTALQVASRYLQADVRSGVGGDWFDVIPLSGARVALVVGDVVGHGINAAATMGRLRTAVQTLADMDLPPDELLAHLDDLVIRLAEEDSGDEAVAAAVTGATCLYAVYDPVTARCTMARAGHPPPVVVALDGAVTFLDLPAGPPLGLGGLPFESAEVELPEGSLIALYTDGLIGQDIDEGMSRLGAALARPGLTLDELGAAAVAGLSPSDDIALLLARTRVLRAHQVVSWNLPSDPAGVANARRLATRQLAEWGLEDLTMVTELVVSELVTNAIRYGDRPIRLRLIRHSTLICEVFDASSTSPRLRHARTTDEGGRGLLLVAQLSHRWGTRYTADGKVIWTEQEIPGPAEPLSA</sequence>
<dbReference type="InterPro" id="IPR029016">
    <property type="entry name" value="GAF-like_dom_sf"/>
</dbReference>
<keyword evidence="1" id="KW-0378">Hydrolase</keyword>
<reference evidence="3 4" key="1">
    <citation type="submission" date="2022-10" db="EMBL/GenBank/DDBJ databases">
        <title>The complete genomes of actinobacterial strains from the NBC collection.</title>
        <authorList>
            <person name="Joergensen T.S."/>
            <person name="Alvarez Arevalo M."/>
            <person name="Sterndorff E.B."/>
            <person name="Faurdal D."/>
            <person name="Vuksanovic O."/>
            <person name="Mourched A.-S."/>
            <person name="Charusanti P."/>
            <person name="Shaw S."/>
            <person name="Blin K."/>
            <person name="Weber T."/>
        </authorList>
    </citation>
    <scope>NUCLEOTIDE SEQUENCE [LARGE SCALE GENOMIC DNA]</scope>
    <source>
        <strain evidence="3 4">NBC_01247</strain>
    </source>
</reference>
<dbReference type="SUPFAM" id="SSF55781">
    <property type="entry name" value="GAF domain-like"/>
    <property type="match status" value="1"/>
</dbReference>
<dbReference type="Pfam" id="PF08448">
    <property type="entry name" value="PAS_4"/>
    <property type="match status" value="1"/>
</dbReference>
<dbReference type="RefSeq" id="WP_329611602.1">
    <property type="nucleotide sequence ID" value="NZ_CP108482.1"/>
</dbReference>
<dbReference type="Gene3D" id="3.60.40.10">
    <property type="entry name" value="PPM-type phosphatase domain"/>
    <property type="match status" value="1"/>
</dbReference>
<dbReference type="InterPro" id="IPR000014">
    <property type="entry name" value="PAS"/>
</dbReference>
<dbReference type="SUPFAM" id="SSF55785">
    <property type="entry name" value="PYP-like sensor domain (PAS domain)"/>
    <property type="match status" value="2"/>
</dbReference>
<evidence type="ECO:0000313" key="4">
    <source>
        <dbReference type="Proteomes" id="UP001432014"/>
    </source>
</evidence>
<dbReference type="InterPro" id="IPR003594">
    <property type="entry name" value="HATPase_dom"/>
</dbReference>
<dbReference type="InterPro" id="IPR036890">
    <property type="entry name" value="HATPase_C_sf"/>
</dbReference>
<dbReference type="PANTHER" id="PTHR43156">
    <property type="entry name" value="STAGE II SPORULATION PROTEIN E-RELATED"/>
    <property type="match status" value="1"/>
</dbReference>
<dbReference type="Pfam" id="PF00989">
    <property type="entry name" value="PAS"/>
    <property type="match status" value="1"/>
</dbReference>
<dbReference type="InterPro" id="IPR052016">
    <property type="entry name" value="Bact_Sigma-Reg"/>
</dbReference>
<dbReference type="InterPro" id="IPR036457">
    <property type="entry name" value="PPM-type-like_dom_sf"/>
</dbReference>
<dbReference type="InterPro" id="IPR035965">
    <property type="entry name" value="PAS-like_dom_sf"/>
</dbReference>
<dbReference type="Proteomes" id="UP001432014">
    <property type="component" value="Chromosome"/>
</dbReference>
<keyword evidence="4" id="KW-1185">Reference proteome</keyword>
<dbReference type="SUPFAM" id="SSF55874">
    <property type="entry name" value="ATPase domain of HSP90 chaperone/DNA topoisomerase II/histidine kinase"/>
    <property type="match status" value="1"/>
</dbReference>
<dbReference type="EMBL" id="CP108482">
    <property type="protein sequence ID" value="WUS60944.1"/>
    <property type="molecule type" value="Genomic_DNA"/>
</dbReference>
<dbReference type="Pfam" id="PF13581">
    <property type="entry name" value="HATPase_c_2"/>
    <property type="match status" value="1"/>
</dbReference>
<dbReference type="InterPro" id="IPR013656">
    <property type="entry name" value="PAS_4"/>
</dbReference>
<dbReference type="SUPFAM" id="SSF81606">
    <property type="entry name" value="PP2C-like"/>
    <property type="match status" value="1"/>
</dbReference>
<dbReference type="SMART" id="SM00331">
    <property type="entry name" value="PP2C_SIG"/>
    <property type="match status" value="1"/>
</dbReference>
<evidence type="ECO:0000313" key="3">
    <source>
        <dbReference type="EMBL" id="WUS60944.1"/>
    </source>
</evidence>
<protein>
    <submittedName>
        <fullName evidence="3">SpoIIE family protein phosphatase</fullName>
    </submittedName>
</protein>
<organism evidence="3 4">
    <name type="scientific">Kitasatospora herbaricolor</name>
    <dbReference type="NCBI Taxonomy" id="68217"/>
    <lineage>
        <taxon>Bacteria</taxon>
        <taxon>Bacillati</taxon>
        <taxon>Actinomycetota</taxon>
        <taxon>Actinomycetes</taxon>
        <taxon>Kitasatosporales</taxon>
        <taxon>Streptomycetaceae</taxon>
        <taxon>Kitasatospora</taxon>
    </lineage>
</organism>
<dbReference type="Gene3D" id="3.30.450.20">
    <property type="entry name" value="PAS domain"/>
    <property type="match status" value="2"/>
</dbReference>
<dbReference type="InterPro" id="IPR001932">
    <property type="entry name" value="PPM-type_phosphatase-like_dom"/>
</dbReference>
<dbReference type="Gene3D" id="3.30.565.10">
    <property type="entry name" value="Histidine kinase-like ATPase, C-terminal domain"/>
    <property type="match status" value="1"/>
</dbReference>
<feature type="domain" description="PAS" evidence="2">
    <location>
        <begin position="34"/>
        <end position="88"/>
    </location>
</feature>
<proteinExistence type="predicted"/>
<dbReference type="CDD" id="cd00130">
    <property type="entry name" value="PAS"/>
    <property type="match status" value="2"/>
</dbReference>
<dbReference type="PROSITE" id="PS50112">
    <property type="entry name" value="PAS"/>
    <property type="match status" value="1"/>
</dbReference>
<evidence type="ECO:0000259" key="2">
    <source>
        <dbReference type="PROSITE" id="PS50112"/>
    </source>
</evidence>
<accession>A0ABZ1WJV8</accession>
<dbReference type="CDD" id="cd16936">
    <property type="entry name" value="HATPase_RsbW-like"/>
    <property type="match status" value="1"/>
</dbReference>
<gene>
    <name evidence="3" type="ORF">OG469_38905</name>
</gene>
<dbReference type="PANTHER" id="PTHR43156:SF2">
    <property type="entry name" value="STAGE II SPORULATION PROTEIN E"/>
    <property type="match status" value="1"/>
</dbReference>